<sequence>MAVQEDATKRASMADVLGILDAPEEIATAVVELEAGYREMAARVAAALKRAGFKSAVGYLGELRLGHVEARHEVPAWLARAFARCRKSPLRGQGPKAKAGELKGVRATDVLRPHAAYVVANRWLLREIEVAGARLAHASFEAGEVAVLFLPVSKCDVGGSGRERRLRCLCSPGVRADSCPYHVLAVQVDRVERFAGVSRGEQGAWDQPLFPTVGNQVPTKASMVQARRGPAADPARISGHSARRSGAKRCAREGWPILAIQHLGRWASGQVLEYVEESCAERTGTGVAHEADKPKAPAAWDARVAAAAAEHAKVAQAL</sequence>
<dbReference type="EMBL" id="CAUYUJ010020551">
    <property type="protein sequence ID" value="CAK0899123.1"/>
    <property type="molecule type" value="Genomic_DNA"/>
</dbReference>
<gene>
    <name evidence="2" type="ORF">PCOR1329_LOCUS76710</name>
</gene>
<evidence type="ECO:0000313" key="2">
    <source>
        <dbReference type="EMBL" id="CAK0899123.1"/>
    </source>
</evidence>
<evidence type="ECO:0000313" key="3">
    <source>
        <dbReference type="Proteomes" id="UP001189429"/>
    </source>
</evidence>
<reference evidence="2" key="1">
    <citation type="submission" date="2023-10" db="EMBL/GenBank/DDBJ databases">
        <authorList>
            <person name="Chen Y."/>
            <person name="Shah S."/>
            <person name="Dougan E. K."/>
            <person name="Thang M."/>
            <person name="Chan C."/>
        </authorList>
    </citation>
    <scope>NUCLEOTIDE SEQUENCE [LARGE SCALE GENOMIC DNA]</scope>
</reference>
<dbReference type="Gene3D" id="1.10.443.10">
    <property type="entry name" value="Intergrase catalytic core"/>
    <property type="match status" value="1"/>
</dbReference>
<dbReference type="Proteomes" id="UP001189429">
    <property type="component" value="Unassembled WGS sequence"/>
</dbReference>
<evidence type="ECO:0000256" key="1">
    <source>
        <dbReference type="ARBA" id="ARBA00023172"/>
    </source>
</evidence>
<keyword evidence="1" id="KW-0233">DNA recombination</keyword>
<dbReference type="InterPro" id="IPR013762">
    <property type="entry name" value="Integrase-like_cat_sf"/>
</dbReference>
<name>A0ABN9XHR6_9DINO</name>
<proteinExistence type="predicted"/>
<keyword evidence="3" id="KW-1185">Reference proteome</keyword>
<dbReference type="InterPro" id="IPR011010">
    <property type="entry name" value="DNA_brk_join_enz"/>
</dbReference>
<accession>A0ABN9XHR6</accession>
<protein>
    <submittedName>
        <fullName evidence="2">Uncharacterized protein</fullName>
    </submittedName>
</protein>
<comment type="caution">
    <text evidence="2">The sequence shown here is derived from an EMBL/GenBank/DDBJ whole genome shotgun (WGS) entry which is preliminary data.</text>
</comment>
<organism evidence="2 3">
    <name type="scientific">Prorocentrum cordatum</name>
    <dbReference type="NCBI Taxonomy" id="2364126"/>
    <lineage>
        <taxon>Eukaryota</taxon>
        <taxon>Sar</taxon>
        <taxon>Alveolata</taxon>
        <taxon>Dinophyceae</taxon>
        <taxon>Prorocentrales</taxon>
        <taxon>Prorocentraceae</taxon>
        <taxon>Prorocentrum</taxon>
    </lineage>
</organism>
<dbReference type="SUPFAM" id="SSF56349">
    <property type="entry name" value="DNA breaking-rejoining enzymes"/>
    <property type="match status" value="1"/>
</dbReference>